<keyword evidence="2" id="KW-0067">ATP-binding</keyword>
<reference evidence="4" key="1">
    <citation type="submission" date="2023-08" db="EMBL/GenBank/DDBJ databases">
        <authorList>
            <person name="Chen Y."/>
            <person name="Shah S."/>
            <person name="Dougan E. K."/>
            <person name="Thang M."/>
            <person name="Chan C."/>
        </authorList>
    </citation>
    <scope>NUCLEOTIDE SEQUENCE</scope>
</reference>
<dbReference type="InterPro" id="IPR029047">
    <property type="entry name" value="HSP70_peptide-bd_sf"/>
</dbReference>
<evidence type="ECO:0000256" key="2">
    <source>
        <dbReference type="ARBA" id="ARBA00022840"/>
    </source>
</evidence>
<evidence type="ECO:0000313" key="5">
    <source>
        <dbReference type="Proteomes" id="UP001178507"/>
    </source>
</evidence>
<dbReference type="InterPro" id="IPR019410">
    <property type="entry name" value="Methyltransf_16"/>
</dbReference>
<dbReference type="CDD" id="cd02440">
    <property type="entry name" value="AdoMet_MTases"/>
    <property type="match status" value="1"/>
</dbReference>
<dbReference type="GO" id="GO:0140662">
    <property type="term" value="F:ATP-dependent protein folding chaperone"/>
    <property type="evidence" value="ECO:0007669"/>
    <property type="project" value="InterPro"/>
</dbReference>
<comment type="caution">
    <text evidence="4">The sequence shown here is derived from an EMBL/GenBank/DDBJ whole genome shotgun (WGS) entry which is preliminary data.</text>
</comment>
<keyword evidence="3" id="KW-0732">Signal</keyword>
<organism evidence="4 5">
    <name type="scientific">Effrenium voratum</name>
    <dbReference type="NCBI Taxonomy" id="2562239"/>
    <lineage>
        <taxon>Eukaryota</taxon>
        <taxon>Sar</taxon>
        <taxon>Alveolata</taxon>
        <taxon>Dinophyceae</taxon>
        <taxon>Suessiales</taxon>
        <taxon>Symbiodiniaceae</taxon>
        <taxon>Effrenium</taxon>
    </lineage>
</organism>
<dbReference type="InterPro" id="IPR013126">
    <property type="entry name" value="Hsp_70_fam"/>
</dbReference>
<dbReference type="InterPro" id="IPR029063">
    <property type="entry name" value="SAM-dependent_MTases_sf"/>
</dbReference>
<dbReference type="Pfam" id="PF00012">
    <property type="entry name" value="HSP70"/>
    <property type="match status" value="1"/>
</dbReference>
<dbReference type="Proteomes" id="UP001178507">
    <property type="component" value="Unassembled WGS sequence"/>
</dbReference>
<feature type="chain" id="PRO_5041470987" evidence="3">
    <location>
        <begin position="21"/>
        <end position="480"/>
    </location>
</feature>
<dbReference type="AlphaFoldDB" id="A0AA36I516"/>
<dbReference type="EMBL" id="CAUJNA010000788">
    <property type="protein sequence ID" value="CAJ1381201.1"/>
    <property type="molecule type" value="Genomic_DNA"/>
</dbReference>
<accession>A0AA36I516</accession>
<dbReference type="Gene3D" id="3.40.50.150">
    <property type="entry name" value="Vaccinia Virus protein VP39"/>
    <property type="match status" value="1"/>
</dbReference>
<dbReference type="Gene3D" id="2.60.34.10">
    <property type="entry name" value="Substrate Binding Domain Of DNAk, Chain A, domain 1"/>
    <property type="match status" value="1"/>
</dbReference>
<protein>
    <submittedName>
        <fullName evidence="4">Uncharacterized protein</fullName>
    </submittedName>
</protein>
<keyword evidence="1" id="KW-0547">Nucleotide-binding</keyword>
<sequence>MRHGPYLALIWLRLLWMAIGEEPPLLALLPPDDFAGSDSSSLLLSLHIKKTDGLCEQMLARGSVLPAEVTKLFTTTQDNQASARLELYAGERPFCEGNRFLGMLELAPLPMPSYRSFVQLEVTLLVDSGAIVCRAAEVESRALGEPFCEAEWRGEIGLGGPPPACSPYSEVTLFSHALTKHLPVLLPTRSVRLGGRDVIIRQHQRREQERIGTGGVLWEAAIVLADFVGRNGEQLAWAGKKVLELGAGTGLVAIALAHAGASVTATDGNLRVLQGAEANLQAAQPFAGSVALEVFDWNSAEDLAKIQRLGPWDAIVGSDLVYPGNAGKKCVDSNALSPPADQTLIELLEALRNDQTQMILALKDRTGELERFNATLLRHGFSSRRAVPDSIMPEFRDIPQVAVLHLEKTTWRVSNLCLAIAGCLWLFVESIPKSKCNYARCFTQISRCERVSFITLILILIERLRLRLPYVDACEAVAST</sequence>
<keyword evidence="5" id="KW-1185">Reference proteome</keyword>
<evidence type="ECO:0000256" key="3">
    <source>
        <dbReference type="SAM" id="SignalP"/>
    </source>
</evidence>
<dbReference type="Pfam" id="PF10294">
    <property type="entry name" value="Methyltransf_16"/>
    <property type="match status" value="1"/>
</dbReference>
<dbReference type="PANTHER" id="PTHR14614">
    <property type="entry name" value="HEPATOCELLULAR CARCINOMA-ASSOCIATED ANTIGEN"/>
    <property type="match status" value="1"/>
</dbReference>
<dbReference type="SUPFAM" id="SSF100920">
    <property type="entry name" value="Heat shock protein 70kD (HSP70), peptide-binding domain"/>
    <property type="match status" value="1"/>
</dbReference>
<name>A0AA36I516_9DINO</name>
<dbReference type="GO" id="GO:0005524">
    <property type="term" value="F:ATP binding"/>
    <property type="evidence" value="ECO:0007669"/>
    <property type="project" value="UniProtKB-KW"/>
</dbReference>
<evidence type="ECO:0000256" key="1">
    <source>
        <dbReference type="ARBA" id="ARBA00022741"/>
    </source>
</evidence>
<proteinExistence type="predicted"/>
<evidence type="ECO:0000313" key="4">
    <source>
        <dbReference type="EMBL" id="CAJ1381201.1"/>
    </source>
</evidence>
<dbReference type="SUPFAM" id="SSF53335">
    <property type="entry name" value="S-adenosyl-L-methionine-dependent methyltransferases"/>
    <property type="match status" value="1"/>
</dbReference>
<gene>
    <name evidence="4" type="ORF">EVOR1521_LOCUS8966</name>
</gene>
<feature type="signal peptide" evidence="3">
    <location>
        <begin position="1"/>
        <end position="20"/>
    </location>
</feature>